<organism evidence="2 3">
    <name type="scientific">Rhamnusium bicolor</name>
    <dbReference type="NCBI Taxonomy" id="1586634"/>
    <lineage>
        <taxon>Eukaryota</taxon>
        <taxon>Metazoa</taxon>
        <taxon>Ecdysozoa</taxon>
        <taxon>Arthropoda</taxon>
        <taxon>Hexapoda</taxon>
        <taxon>Insecta</taxon>
        <taxon>Pterygota</taxon>
        <taxon>Neoptera</taxon>
        <taxon>Endopterygota</taxon>
        <taxon>Coleoptera</taxon>
        <taxon>Polyphaga</taxon>
        <taxon>Cucujiformia</taxon>
        <taxon>Chrysomeloidea</taxon>
        <taxon>Cerambycidae</taxon>
        <taxon>Lepturinae</taxon>
        <taxon>Rhagiini</taxon>
        <taxon>Rhamnusium</taxon>
    </lineage>
</organism>
<protein>
    <recommendedName>
        <fullName evidence="4">DDE-1 domain-containing protein</fullName>
    </recommendedName>
</protein>
<dbReference type="Proteomes" id="UP001162156">
    <property type="component" value="Unassembled WGS sequence"/>
</dbReference>
<sequence>MSITLPRVVVPKGENNTTGIALPPIFIFPRIRNVEDYVEDGSALSVAFGNKSRWMTGDLFVKILRHIVNHTKWFSAHSKVDVQFLLLIGCPVILDKQSLSFEKSGLRPLNSSAFSEDYFDATFVYNEPPTSRTAQEISTPNEEANVESETTNSTKQVTEAEANITNKPSTSRAELSAIINKDERIENEKCESSETITKKKKTTATNQIAL</sequence>
<keyword evidence="3" id="KW-1185">Reference proteome</keyword>
<proteinExistence type="predicted"/>
<feature type="region of interest" description="Disordered" evidence="1">
    <location>
        <begin position="186"/>
        <end position="210"/>
    </location>
</feature>
<evidence type="ECO:0000256" key="1">
    <source>
        <dbReference type="SAM" id="MobiDB-lite"/>
    </source>
</evidence>
<feature type="region of interest" description="Disordered" evidence="1">
    <location>
        <begin position="130"/>
        <end position="174"/>
    </location>
</feature>
<evidence type="ECO:0000313" key="3">
    <source>
        <dbReference type="Proteomes" id="UP001162156"/>
    </source>
</evidence>
<comment type="caution">
    <text evidence="2">The sequence shown here is derived from an EMBL/GenBank/DDBJ whole genome shotgun (WGS) entry which is preliminary data.</text>
</comment>
<feature type="compositionally biased region" description="Polar residues" evidence="1">
    <location>
        <begin position="130"/>
        <end position="173"/>
    </location>
</feature>
<dbReference type="EMBL" id="JANEYF010001265">
    <property type="protein sequence ID" value="KAJ8965277.1"/>
    <property type="molecule type" value="Genomic_DNA"/>
</dbReference>
<reference evidence="2" key="1">
    <citation type="journal article" date="2023" name="Insect Mol. Biol.">
        <title>Genome sequencing provides insights into the evolution of gene families encoding plant cell wall-degrading enzymes in longhorned beetles.</title>
        <authorList>
            <person name="Shin N.R."/>
            <person name="Okamura Y."/>
            <person name="Kirsch R."/>
            <person name="Pauchet Y."/>
        </authorList>
    </citation>
    <scope>NUCLEOTIDE SEQUENCE</scope>
    <source>
        <strain evidence="2">RBIC_L_NR</strain>
    </source>
</reference>
<evidence type="ECO:0008006" key="4">
    <source>
        <dbReference type="Google" id="ProtNLM"/>
    </source>
</evidence>
<evidence type="ECO:0000313" key="2">
    <source>
        <dbReference type="EMBL" id="KAJ8965277.1"/>
    </source>
</evidence>
<name>A0AAV8ZJZ3_9CUCU</name>
<dbReference type="AlphaFoldDB" id="A0AAV8ZJZ3"/>
<gene>
    <name evidence="2" type="ORF">NQ314_004240</name>
</gene>
<accession>A0AAV8ZJZ3</accession>